<sequence length="152" mass="16372">MLKRLHLTASMLALLCIATFFLSTLLVEILGTQRSIAQLKHLIVSPGLWLLVPMMALAGASGMLLSRARPGRLVSAKKKRMPFISANGLLVLVPCAIALNLWASAGSFDTRFYVVQVIELVAGATNLALMGLNVRDGLRLSGRLPRAMPHGQ</sequence>
<keyword evidence="1" id="KW-0812">Transmembrane</keyword>
<evidence type="ECO:0000313" key="3">
    <source>
        <dbReference type="Proteomes" id="UP000255177"/>
    </source>
</evidence>
<protein>
    <submittedName>
        <fullName evidence="2">Uncharacterized protein</fullName>
    </submittedName>
</protein>
<feature type="transmembrane region" description="Helical" evidence="1">
    <location>
        <begin position="86"/>
        <end position="105"/>
    </location>
</feature>
<gene>
    <name evidence="2" type="ORF">CCOS864_03414</name>
</gene>
<accession>A0A380T307</accession>
<keyword evidence="1" id="KW-0472">Membrane</keyword>
<feature type="transmembrane region" description="Helical" evidence="1">
    <location>
        <begin position="47"/>
        <end position="65"/>
    </location>
</feature>
<reference evidence="3" key="1">
    <citation type="submission" date="2018-07" db="EMBL/GenBank/DDBJ databases">
        <authorList>
            <person name="Blom J."/>
        </authorList>
    </citation>
    <scope>NUCLEOTIDE SEQUENCE [LARGE SCALE GENOMIC DNA]</scope>
    <source>
        <strain evidence="3">CCOS 864</strain>
    </source>
</reference>
<feature type="transmembrane region" description="Helical" evidence="1">
    <location>
        <begin position="111"/>
        <end position="134"/>
    </location>
</feature>
<name>A0A380T307_9PSED</name>
<dbReference type="EMBL" id="UIDD01000008">
    <property type="protein sequence ID" value="SUQ63960.1"/>
    <property type="molecule type" value="Genomic_DNA"/>
</dbReference>
<evidence type="ECO:0000256" key="1">
    <source>
        <dbReference type="SAM" id="Phobius"/>
    </source>
</evidence>
<dbReference type="Proteomes" id="UP000255177">
    <property type="component" value="Unassembled WGS sequence"/>
</dbReference>
<proteinExistence type="predicted"/>
<keyword evidence="1" id="KW-1133">Transmembrane helix</keyword>
<dbReference type="AlphaFoldDB" id="A0A380T307"/>
<keyword evidence="3" id="KW-1185">Reference proteome</keyword>
<dbReference type="RefSeq" id="WP_115087563.1">
    <property type="nucleotide sequence ID" value="NZ_CBCSFG010000037.1"/>
</dbReference>
<organism evidence="2 3">
    <name type="scientific">Pseudomonas wadenswilerensis</name>
    <dbReference type="NCBI Taxonomy" id="1785161"/>
    <lineage>
        <taxon>Bacteria</taxon>
        <taxon>Pseudomonadati</taxon>
        <taxon>Pseudomonadota</taxon>
        <taxon>Gammaproteobacteria</taxon>
        <taxon>Pseudomonadales</taxon>
        <taxon>Pseudomonadaceae</taxon>
        <taxon>Pseudomonas</taxon>
    </lineage>
</organism>
<evidence type="ECO:0000313" key="2">
    <source>
        <dbReference type="EMBL" id="SUQ63960.1"/>
    </source>
</evidence>